<dbReference type="Proteomes" id="UP001189792">
    <property type="component" value="Unassembled WGS sequence"/>
</dbReference>
<organism evidence="2 3">
    <name type="scientific">Ralstonia flatus</name>
    <dbReference type="NCBI Taxonomy" id="3058601"/>
    <lineage>
        <taxon>Bacteria</taxon>
        <taxon>Pseudomonadati</taxon>
        <taxon>Pseudomonadota</taxon>
        <taxon>Betaproteobacteria</taxon>
        <taxon>Burkholderiales</taxon>
        <taxon>Burkholderiaceae</taxon>
        <taxon>Ralstonia</taxon>
    </lineage>
</organism>
<gene>
    <name evidence="2" type="ORF">R77564_00252</name>
</gene>
<keyword evidence="3" id="KW-1185">Reference proteome</keyword>
<dbReference type="RefSeq" id="WP_206275034.1">
    <property type="nucleotide sequence ID" value="NZ_CAUDLI010000001.1"/>
</dbReference>
<protein>
    <submittedName>
        <fullName evidence="2">Uncharacterized protein</fullName>
    </submittedName>
</protein>
<evidence type="ECO:0000256" key="1">
    <source>
        <dbReference type="SAM" id="Phobius"/>
    </source>
</evidence>
<evidence type="ECO:0000313" key="3">
    <source>
        <dbReference type="Proteomes" id="UP001189792"/>
    </source>
</evidence>
<feature type="transmembrane region" description="Helical" evidence="1">
    <location>
        <begin position="7"/>
        <end position="29"/>
    </location>
</feature>
<name>A0ABM9KGS4_9RALS</name>
<dbReference type="EMBL" id="CAUDLI010000001">
    <property type="protein sequence ID" value="CAJ0855080.1"/>
    <property type="molecule type" value="Genomic_DNA"/>
</dbReference>
<comment type="caution">
    <text evidence="2">The sequence shown here is derived from an EMBL/GenBank/DDBJ whole genome shotgun (WGS) entry which is preliminary data.</text>
</comment>
<accession>A0ABM9KGS4</accession>
<keyword evidence="1" id="KW-0472">Membrane</keyword>
<reference evidence="2 3" key="1">
    <citation type="submission" date="2023-07" db="EMBL/GenBank/DDBJ databases">
        <authorList>
            <person name="Peeters C."/>
        </authorList>
    </citation>
    <scope>NUCLEOTIDE SEQUENCE [LARGE SCALE GENOMIC DNA]</scope>
    <source>
        <strain evidence="2 3">LMG 32965</strain>
    </source>
</reference>
<evidence type="ECO:0000313" key="2">
    <source>
        <dbReference type="EMBL" id="CAJ0855080.1"/>
    </source>
</evidence>
<sequence>MDDWKRVAWLLVGVVIGAGWAYAASWHWLHDVDVRDELERATAQVSYR</sequence>
<proteinExistence type="predicted"/>
<keyword evidence="1" id="KW-1133">Transmembrane helix</keyword>
<keyword evidence="1" id="KW-0812">Transmembrane</keyword>